<dbReference type="SUPFAM" id="SSF53474">
    <property type="entry name" value="alpha/beta-Hydrolases"/>
    <property type="match status" value="1"/>
</dbReference>
<protein>
    <recommendedName>
        <fullName evidence="1">T6SS Phospholipase effector Tle1-like catalytic domain-containing protein</fullName>
    </recommendedName>
</protein>
<dbReference type="OrthoDB" id="59699at2759"/>
<evidence type="ECO:0000313" key="2">
    <source>
        <dbReference type="EMBL" id="OQR96143.1"/>
    </source>
</evidence>
<dbReference type="STRING" id="1202772.A0A1V9ZDR3"/>
<gene>
    <name evidence="2" type="ORF">ACHHYP_16940</name>
</gene>
<sequence>MTTTSPKRIALFMDGTWNTPESDTNVHRLYDKTLDIPGQQIRMYFPGVGTSWGSYFTGGLFARGMTDIIHEVYERLAKVYHPGDQVYLFGFSRGAFEVRALLGFLDTCGLVAPDGPLTVTKLWNQYEQVHKNPKARTLDELLKLPTEKLSPIEAEMVKHCTPISVHFVGIFDVVAADPQSDQHKYGQNPTKVGRIVHAMAMDEHRGTFQVMYCEEPPKRFTAHMDLGSIRQITSKGDEDTDDISLEDKQAMHFVEQRWFPGVHSNVGGGFSPGDELSKIPLRWVQQSAKQQGLVFNHEVDLDGKEHLRSPNQMDIDWKQRVMKLGRNNYRIINTDTSVNETIDKSVFERYQNKAMNYAPENLKRWANALKINLDTITPADLWAETGTPVKHSCHDDEN</sequence>
<comment type="caution">
    <text evidence="2">The sequence shown here is derived from an EMBL/GenBank/DDBJ whole genome shotgun (WGS) entry which is preliminary data.</text>
</comment>
<name>A0A1V9ZDR3_ACHHY</name>
<evidence type="ECO:0000259" key="1">
    <source>
        <dbReference type="Pfam" id="PF09994"/>
    </source>
</evidence>
<keyword evidence="3" id="KW-1185">Reference proteome</keyword>
<evidence type="ECO:0000313" key="3">
    <source>
        <dbReference type="Proteomes" id="UP000243579"/>
    </source>
</evidence>
<dbReference type="AlphaFoldDB" id="A0A1V9ZDR3"/>
<feature type="domain" description="T6SS Phospholipase effector Tle1-like catalytic" evidence="1">
    <location>
        <begin position="7"/>
        <end position="285"/>
    </location>
</feature>
<dbReference type="InterPro" id="IPR018712">
    <property type="entry name" value="Tle1-like_cat"/>
</dbReference>
<dbReference type="EMBL" id="JNBR01000153">
    <property type="protein sequence ID" value="OQR96143.1"/>
    <property type="molecule type" value="Genomic_DNA"/>
</dbReference>
<organism evidence="2 3">
    <name type="scientific">Achlya hypogyna</name>
    <name type="common">Oomycete</name>
    <name type="synonym">Protoachlya hypogyna</name>
    <dbReference type="NCBI Taxonomy" id="1202772"/>
    <lineage>
        <taxon>Eukaryota</taxon>
        <taxon>Sar</taxon>
        <taxon>Stramenopiles</taxon>
        <taxon>Oomycota</taxon>
        <taxon>Saprolegniomycetes</taxon>
        <taxon>Saprolegniales</taxon>
        <taxon>Achlyaceae</taxon>
        <taxon>Achlya</taxon>
    </lineage>
</organism>
<dbReference type="Proteomes" id="UP000243579">
    <property type="component" value="Unassembled WGS sequence"/>
</dbReference>
<reference evidence="2 3" key="1">
    <citation type="journal article" date="2014" name="Genome Biol. Evol.">
        <title>The secreted proteins of Achlya hypogyna and Thraustotheca clavata identify the ancestral oomycete secretome and reveal gene acquisitions by horizontal gene transfer.</title>
        <authorList>
            <person name="Misner I."/>
            <person name="Blouin N."/>
            <person name="Leonard G."/>
            <person name="Richards T.A."/>
            <person name="Lane C.E."/>
        </authorList>
    </citation>
    <scope>NUCLEOTIDE SEQUENCE [LARGE SCALE GENOMIC DNA]</scope>
    <source>
        <strain evidence="2 3">ATCC 48635</strain>
    </source>
</reference>
<dbReference type="InterPro" id="IPR029058">
    <property type="entry name" value="AB_hydrolase_fold"/>
</dbReference>
<accession>A0A1V9ZDR3</accession>
<dbReference type="PANTHER" id="PTHR33840">
    <property type="match status" value="1"/>
</dbReference>
<dbReference type="PANTHER" id="PTHR33840:SF1">
    <property type="entry name" value="TLE1 PHOSPHOLIPASE DOMAIN-CONTAINING PROTEIN"/>
    <property type="match status" value="1"/>
</dbReference>
<proteinExistence type="predicted"/>
<dbReference type="Pfam" id="PF09994">
    <property type="entry name" value="T6SS_Tle1-like_cat"/>
    <property type="match status" value="1"/>
</dbReference>